<dbReference type="GO" id="GO:0003697">
    <property type="term" value="F:single-stranded DNA binding"/>
    <property type="evidence" value="ECO:0007669"/>
    <property type="project" value="TreeGrafter"/>
</dbReference>
<dbReference type="PANTHER" id="PTHR46060:SF2">
    <property type="entry name" value="HISTONE-LYSINE N-METHYLTRANSFERASE SETMAR"/>
    <property type="match status" value="1"/>
</dbReference>
<dbReference type="InterPro" id="IPR052709">
    <property type="entry name" value="Transposase-MT_Hybrid"/>
</dbReference>
<organism evidence="1 2">
    <name type="scientific">Eumeta variegata</name>
    <name type="common">Bagworm moth</name>
    <name type="synonym">Eumeta japonica</name>
    <dbReference type="NCBI Taxonomy" id="151549"/>
    <lineage>
        <taxon>Eukaryota</taxon>
        <taxon>Metazoa</taxon>
        <taxon>Ecdysozoa</taxon>
        <taxon>Arthropoda</taxon>
        <taxon>Hexapoda</taxon>
        <taxon>Insecta</taxon>
        <taxon>Pterygota</taxon>
        <taxon>Neoptera</taxon>
        <taxon>Endopterygota</taxon>
        <taxon>Lepidoptera</taxon>
        <taxon>Glossata</taxon>
        <taxon>Ditrysia</taxon>
        <taxon>Tineoidea</taxon>
        <taxon>Psychidae</taxon>
        <taxon>Oiketicinae</taxon>
        <taxon>Eumeta</taxon>
    </lineage>
</organism>
<dbReference type="GO" id="GO:0015074">
    <property type="term" value="P:DNA integration"/>
    <property type="evidence" value="ECO:0007669"/>
    <property type="project" value="TreeGrafter"/>
</dbReference>
<proteinExistence type="predicted"/>
<dbReference type="GO" id="GO:0000729">
    <property type="term" value="P:DNA double-strand break processing"/>
    <property type="evidence" value="ECO:0007669"/>
    <property type="project" value="TreeGrafter"/>
</dbReference>
<dbReference type="Pfam" id="PF01359">
    <property type="entry name" value="Transposase_1"/>
    <property type="match status" value="1"/>
</dbReference>
<dbReference type="GO" id="GO:0000793">
    <property type="term" value="C:condensed chromosome"/>
    <property type="evidence" value="ECO:0007669"/>
    <property type="project" value="TreeGrafter"/>
</dbReference>
<keyword evidence="2" id="KW-1185">Reference proteome</keyword>
<dbReference type="PANTHER" id="PTHR46060">
    <property type="entry name" value="MARINER MOS1 TRANSPOSASE-LIKE PROTEIN"/>
    <property type="match status" value="1"/>
</dbReference>
<dbReference type="GO" id="GO:0006303">
    <property type="term" value="P:double-strand break repair via nonhomologous end joining"/>
    <property type="evidence" value="ECO:0007669"/>
    <property type="project" value="TreeGrafter"/>
</dbReference>
<dbReference type="InterPro" id="IPR036397">
    <property type="entry name" value="RNaseH_sf"/>
</dbReference>
<comment type="caution">
    <text evidence="1">The sequence shown here is derived from an EMBL/GenBank/DDBJ whole genome shotgun (WGS) entry which is preliminary data.</text>
</comment>
<dbReference type="InterPro" id="IPR001888">
    <property type="entry name" value="Transposase_1"/>
</dbReference>
<dbReference type="GO" id="GO:0046975">
    <property type="term" value="F:histone H3K36 methyltransferase activity"/>
    <property type="evidence" value="ECO:0007669"/>
    <property type="project" value="TreeGrafter"/>
</dbReference>
<gene>
    <name evidence="1" type="ORF">EVAR_38245_1</name>
</gene>
<dbReference type="GO" id="GO:0005634">
    <property type="term" value="C:nucleus"/>
    <property type="evidence" value="ECO:0007669"/>
    <property type="project" value="TreeGrafter"/>
</dbReference>
<name>A0A4C1YAJ2_EUMVA</name>
<dbReference type="GO" id="GO:0044547">
    <property type="term" value="F:DNA topoisomerase binding"/>
    <property type="evidence" value="ECO:0007669"/>
    <property type="project" value="TreeGrafter"/>
</dbReference>
<evidence type="ECO:0000313" key="2">
    <source>
        <dbReference type="Proteomes" id="UP000299102"/>
    </source>
</evidence>
<dbReference type="GO" id="GO:0044774">
    <property type="term" value="P:mitotic DNA integrity checkpoint signaling"/>
    <property type="evidence" value="ECO:0007669"/>
    <property type="project" value="TreeGrafter"/>
</dbReference>
<dbReference type="Proteomes" id="UP000299102">
    <property type="component" value="Unassembled WGS sequence"/>
</dbReference>
<dbReference type="AlphaFoldDB" id="A0A4C1YAJ2"/>
<accession>A0A4C1YAJ2</accession>
<evidence type="ECO:0000313" key="1">
    <source>
        <dbReference type="EMBL" id="GBP71912.1"/>
    </source>
</evidence>
<protein>
    <submittedName>
        <fullName evidence="1">Mariner Mos1 transposase</fullName>
    </submittedName>
</protein>
<dbReference type="GO" id="GO:0035861">
    <property type="term" value="C:site of double-strand break"/>
    <property type="evidence" value="ECO:0007669"/>
    <property type="project" value="TreeGrafter"/>
</dbReference>
<reference evidence="1 2" key="1">
    <citation type="journal article" date="2019" name="Commun. Biol.">
        <title>The bagworm genome reveals a unique fibroin gene that provides high tensile strength.</title>
        <authorList>
            <person name="Kono N."/>
            <person name="Nakamura H."/>
            <person name="Ohtoshi R."/>
            <person name="Tomita M."/>
            <person name="Numata K."/>
            <person name="Arakawa K."/>
        </authorList>
    </citation>
    <scope>NUCLEOTIDE SEQUENCE [LARGE SCALE GENOMIC DNA]</scope>
</reference>
<dbReference type="Gene3D" id="3.30.420.10">
    <property type="entry name" value="Ribonuclease H-like superfamily/Ribonuclease H"/>
    <property type="match status" value="1"/>
</dbReference>
<dbReference type="GO" id="GO:0000014">
    <property type="term" value="F:single-stranded DNA endodeoxyribonuclease activity"/>
    <property type="evidence" value="ECO:0007669"/>
    <property type="project" value="TreeGrafter"/>
</dbReference>
<sequence>MCVDWDWKGIIHYELLPPGKTINSDLDCQQPARLKQEVEKKRPELINGKGLVFRHDSAKTTHIFNHSATQRSLARLLTAFDDGALCKTIIYNWFAEFKWDCVNFSDEFRDDRPSTAVNNKNNSYCTPYDRNRHACDLP</sequence>
<dbReference type="GO" id="GO:0042800">
    <property type="term" value="F:histone H3K4 methyltransferase activity"/>
    <property type="evidence" value="ECO:0007669"/>
    <property type="project" value="TreeGrafter"/>
</dbReference>
<dbReference type="OrthoDB" id="416253at2759"/>
<dbReference type="GO" id="GO:0031297">
    <property type="term" value="P:replication fork processing"/>
    <property type="evidence" value="ECO:0007669"/>
    <property type="project" value="TreeGrafter"/>
</dbReference>
<dbReference type="EMBL" id="BGZK01001126">
    <property type="protein sequence ID" value="GBP71912.1"/>
    <property type="molecule type" value="Genomic_DNA"/>
</dbReference>
<dbReference type="GO" id="GO:0003690">
    <property type="term" value="F:double-stranded DNA binding"/>
    <property type="evidence" value="ECO:0007669"/>
    <property type="project" value="TreeGrafter"/>
</dbReference>